<dbReference type="Proteomes" id="UP000004291">
    <property type="component" value="Chromosome"/>
</dbReference>
<name>A9D3F2_HOEPD</name>
<proteinExistence type="predicted"/>
<evidence type="ECO:0000256" key="1">
    <source>
        <dbReference type="SAM" id="MobiDB-lite"/>
    </source>
</evidence>
<comment type="caution">
    <text evidence="2">The sequence shown here is derived from an EMBL/GenBank/DDBJ whole genome shotgun (WGS) entry which is preliminary data.</text>
</comment>
<gene>
    <name evidence="2" type="ORF">HPDFL43_04420</name>
</gene>
<feature type="region of interest" description="Disordered" evidence="1">
    <location>
        <begin position="59"/>
        <end position="81"/>
    </location>
</feature>
<accession>A9D3F2</accession>
<evidence type="ECO:0008006" key="4">
    <source>
        <dbReference type="Google" id="ProtNLM"/>
    </source>
</evidence>
<sequence length="134" mass="14150">MMMVFRDLEIRRLVVALLFAPLLLASFFSAHTMPRISGDGIGIIICTGEGTASLGLSLDLDRAPGPDQGDQGDTPAHTPCDWAMQMHPAAVSSAVPTLAVIPLGLSETQAFERILLSAGGVHSSRFARAPPRLS</sequence>
<reference evidence="2 3" key="2">
    <citation type="submission" date="2012-06" db="EMBL/GenBank/DDBJ databases">
        <authorList>
            <person name="Fiebig A."/>
        </authorList>
    </citation>
    <scope>NUCLEOTIDE SEQUENCE [LARGE SCALE GENOMIC DNA]</scope>
    <source>
        <strain evidence="2 3">DFL-43</strain>
    </source>
</reference>
<reference evidence="2 3" key="1">
    <citation type="submission" date="2007-10" db="EMBL/GenBank/DDBJ databases">
        <authorList>
            <person name="Wagner-Dobler I."/>
            <person name="Ferriera S."/>
            <person name="Johnson J."/>
            <person name="Kravitz S."/>
            <person name="Beeson K."/>
            <person name="Sutton G."/>
            <person name="Rogers Y.-H."/>
            <person name="Friedman R."/>
            <person name="Frazier M."/>
            <person name="Venter J.C."/>
        </authorList>
    </citation>
    <scope>NUCLEOTIDE SEQUENCE [LARGE SCALE GENOMIC DNA]</scope>
    <source>
        <strain evidence="2 3">DFL-43</strain>
    </source>
</reference>
<keyword evidence="3" id="KW-1185">Reference proteome</keyword>
<evidence type="ECO:0000313" key="2">
    <source>
        <dbReference type="EMBL" id="EDQ33667.1"/>
    </source>
</evidence>
<dbReference type="EMBL" id="ABIA03000002">
    <property type="protein sequence ID" value="EDQ33667.1"/>
    <property type="molecule type" value="Genomic_DNA"/>
</dbReference>
<dbReference type="HOGENOM" id="CLU_1893331_0_0_5"/>
<dbReference type="RefSeq" id="WP_007196673.1">
    <property type="nucleotide sequence ID" value="NZ_CM002917.1"/>
</dbReference>
<organism evidence="2 3">
    <name type="scientific">Hoeflea phototrophica (strain DSM 17068 / NCIMB 14078 / DFL-43)</name>
    <dbReference type="NCBI Taxonomy" id="411684"/>
    <lineage>
        <taxon>Bacteria</taxon>
        <taxon>Pseudomonadati</taxon>
        <taxon>Pseudomonadota</taxon>
        <taxon>Alphaproteobacteria</taxon>
        <taxon>Hyphomicrobiales</taxon>
        <taxon>Rhizobiaceae</taxon>
        <taxon>Hoeflea</taxon>
    </lineage>
</organism>
<evidence type="ECO:0000313" key="3">
    <source>
        <dbReference type="Proteomes" id="UP000004291"/>
    </source>
</evidence>
<protein>
    <recommendedName>
        <fullName evidence="4">DUF2946 domain-containing protein</fullName>
    </recommendedName>
</protein>
<dbReference type="AlphaFoldDB" id="A9D3F2"/>
<dbReference type="STRING" id="411684.HPDFL43_04420"/>
<dbReference type="OrthoDB" id="7932573at2"/>